<dbReference type="GO" id="GO:0008146">
    <property type="term" value="F:sulfotransferase activity"/>
    <property type="evidence" value="ECO:0007669"/>
    <property type="project" value="TreeGrafter"/>
</dbReference>
<organism evidence="3">
    <name type="scientific">marine sediment metagenome</name>
    <dbReference type="NCBI Taxonomy" id="412755"/>
    <lineage>
        <taxon>unclassified sequences</taxon>
        <taxon>metagenomes</taxon>
        <taxon>ecological metagenomes</taxon>
    </lineage>
</organism>
<dbReference type="Pfam" id="PF00899">
    <property type="entry name" value="ThiF"/>
    <property type="match status" value="1"/>
</dbReference>
<dbReference type="GO" id="GO:0008641">
    <property type="term" value="F:ubiquitin-like modifier activating enzyme activity"/>
    <property type="evidence" value="ECO:0007669"/>
    <property type="project" value="InterPro"/>
</dbReference>
<gene>
    <name evidence="3" type="ORF">S01H4_35171</name>
</gene>
<comment type="similarity">
    <text evidence="1">Belongs to the HesA/MoeB/ThiF family.</text>
</comment>
<dbReference type="AlphaFoldDB" id="X1A3Q2"/>
<dbReference type="FunFam" id="3.40.50.720:FF:000080">
    <property type="entry name" value="Thiazole biosynthesis adenylyltransferase ThiF"/>
    <property type="match status" value="1"/>
</dbReference>
<name>X1A3Q2_9ZZZZ</name>
<dbReference type="InterPro" id="IPR045886">
    <property type="entry name" value="ThiF/MoeB/HesA"/>
</dbReference>
<proteinExistence type="inferred from homology"/>
<dbReference type="PANTHER" id="PTHR10953:SF102">
    <property type="entry name" value="ADENYLYLTRANSFERASE AND SULFURTRANSFERASE MOCS3"/>
    <property type="match status" value="1"/>
</dbReference>
<dbReference type="InterPro" id="IPR000594">
    <property type="entry name" value="ThiF_NAD_FAD-bd"/>
</dbReference>
<feature type="non-terminal residue" evidence="3">
    <location>
        <position position="246"/>
    </location>
</feature>
<dbReference type="PANTHER" id="PTHR10953">
    <property type="entry name" value="UBIQUITIN-ACTIVATING ENZYME E1"/>
    <property type="match status" value="1"/>
</dbReference>
<comment type="caution">
    <text evidence="3">The sequence shown here is derived from an EMBL/GenBank/DDBJ whole genome shotgun (WGS) entry which is preliminary data.</text>
</comment>
<dbReference type="EMBL" id="BART01018669">
    <property type="protein sequence ID" value="GAG76730.1"/>
    <property type="molecule type" value="Genomic_DNA"/>
</dbReference>
<dbReference type="GO" id="GO:0016779">
    <property type="term" value="F:nucleotidyltransferase activity"/>
    <property type="evidence" value="ECO:0007669"/>
    <property type="project" value="TreeGrafter"/>
</dbReference>
<protein>
    <recommendedName>
        <fullName evidence="2">THIF-type NAD/FAD binding fold domain-containing protein</fullName>
    </recommendedName>
</protein>
<dbReference type="InterPro" id="IPR035985">
    <property type="entry name" value="Ubiquitin-activating_enz"/>
</dbReference>
<dbReference type="Gene3D" id="3.40.50.720">
    <property type="entry name" value="NAD(P)-binding Rossmann-like Domain"/>
    <property type="match status" value="1"/>
</dbReference>
<dbReference type="SUPFAM" id="SSF69572">
    <property type="entry name" value="Activating enzymes of the ubiquitin-like proteins"/>
    <property type="match status" value="1"/>
</dbReference>
<evidence type="ECO:0000259" key="2">
    <source>
        <dbReference type="Pfam" id="PF00899"/>
    </source>
</evidence>
<accession>X1A3Q2</accession>
<dbReference type="GO" id="GO:0005829">
    <property type="term" value="C:cytosol"/>
    <property type="evidence" value="ECO:0007669"/>
    <property type="project" value="TreeGrafter"/>
</dbReference>
<dbReference type="CDD" id="cd00757">
    <property type="entry name" value="ThiF_MoeB_HesA_family"/>
    <property type="match status" value="1"/>
</dbReference>
<feature type="domain" description="THIF-type NAD/FAD binding fold" evidence="2">
    <location>
        <begin position="11"/>
        <end position="245"/>
    </location>
</feature>
<evidence type="ECO:0000256" key="1">
    <source>
        <dbReference type="ARBA" id="ARBA00009919"/>
    </source>
</evidence>
<dbReference type="GO" id="GO:0004792">
    <property type="term" value="F:thiosulfate-cyanide sulfurtransferase activity"/>
    <property type="evidence" value="ECO:0007669"/>
    <property type="project" value="TreeGrafter"/>
</dbReference>
<evidence type="ECO:0000313" key="3">
    <source>
        <dbReference type="EMBL" id="GAG76730.1"/>
    </source>
</evidence>
<reference evidence="3" key="1">
    <citation type="journal article" date="2014" name="Front. Microbiol.">
        <title>High frequency of phylogenetically diverse reductive dehalogenase-homologous genes in deep subseafloor sedimentary metagenomes.</title>
        <authorList>
            <person name="Kawai M."/>
            <person name="Futagami T."/>
            <person name="Toyoda A."/>
            <person name="Takaki Y."/>
            <person name="Nishi S."/>
            <person name="Hori S."/>
            <person name="Arai W."/>
            <person name="Tsubouchi T."/>
            <person name="Morono Y."/>
            <person name="Uchiyama I."/>
            <person name="Ito T."/>
            <person name="Fujiyama A."/>
            <person name="Inagaki F."/>
            <person name="Takami H."/>
        </authorList>
    </citation>
    <scope>NUCLEOTIDE SEQUENCE</scope>
    <source>
        <strain evidence="3">Expedition CK06-06</strain>
    </source>
</reference>
<sequence length="246" mass="27279">MNLTEEQINRYSRQIVLKEIGGIGQKKLLNSKISLIGLGALGSPAAYYLVAAGIGNLKVIDYDTVEPSNLHRQILHFTKDINRKKTESAIEKLNQLNPDCHIEVISDKITPVNAKEIIKNSDFVIEGSDNFPTKMLINDVCVYLQIPFTIAGVLRFHGQIMTTVPEKKTACYRCLFGDITETPTGMSCSEAGVIGLIPGILGCIEANEAIKCILDVGDLIINKIMYVDLLRNAFNFIDIYRDENCI</sequence>